<keyword evidence="1" id="KW-0547">Nucleotide-binding</keyword>
<dbReference type="RefSeq" id="WP_175103430.1">
    <property type="nucleotide sequence ID" value="NZ_CADIKM010000003.1"/>
</dbReference>
<dbReference type="GO" id="GO:0097175">
    <property type="term" value="P:1,6-anhydro-N-acetyl-beta-muramic acid catabolic process"/>
    <property type="evidence" value="ECO:0007669"/>
    <property type="project" value="UniProtKB-UniRule"/>
</dbReference>
<keyword evidence="1" id="KW-0067">ATP-binding</keyword>
<accession>A0A6S7AW50</accession>
<dbReference type="PANTHER" id="PTHR30605">
    <property type="entry name" value="ANHYDRO-N-ACETYLMURAMIC ACID KINASE"/>
    <property type="match status" value="1"/>
</dbReference>
<comment type="similarity">
    <text evidence="1">Belongs to the anhydro-N-acetylmuramic acid kinase family.</text>
</comment>
<gene>
    <name evidence="1 2" type="primary">anmK</name>
    <name evidence="2" type="ORF">LMG28138_00881</name>
</gene>
<name>A0A6S7AW50_9BURK</name>
<evidence type="ECO:0000313" key="2">
    <source>
        <dbReference type="EMBL" id="CAB3779704.1"/>
    </source>
</evidence>
<dbReference type="GO" id="GO:0016301">
    <property type="term" value="F:kinase activity"/>
    <property type="evidence" value="ECO:0007669"/>
    <property type="project" value="UniProtKB-KW"/>
</dbReference>
<keyword evidence="1 2" id="KW-0418">Kinase</keyword>
<dbReference type="EC" id="2.7.1.170" evidence="1"/>
<dbReference type="NCBIfam" id="NF007139">
    <property type="entry name" value="PRK09585.1-3"/>
    <property type="match status" value="1"/>
</dbReference>
<dbReference type="UniPathway" id="UPA00544"/>
<evidence type="ECO:0000256" key="1">
    <source>
        <dbReference type="HAMAP-Rule" id="MF_01270"/>
    </source>
</evidence>
<protein>
    <recommendedName>
        <fullName evidence="1">Anhydro-N-acetylmuramic acid kinase</fullName>
        <ecNumber evidence="1">2.7.1.170</ecNumber>
    </recommendedName>
    <alternativeName>
        <fullName evidence="1">AnhMurNAc kinase</fullName>
    </alternativeName>
</protein>
<proteinExistence type="inferred from homology"/>
<dbReference type="EMBL" id="CADIKM010000003">
    <property type="protein sequence ID" value="CAB3779704.1"/>
    <property type="molecule type" value="Genomic_DNA"/>
</dbReference>
<comment type="pathway">
    <text evidence="1">Cell wall biogenesis; peptidoglycan recycling.</text>
</comment>
<comment type="pathway">
    <text evidence="1">Amino-sugar metabolism; 1,6-anhydro-N-acetylmuramate degradation.</text>
</comment>
<dbReference type="AlphaFoldDB" id="A0A6S7AW50"/>
<comment type="catalytic activity">
    <reaction evidence="1">
        <text>1,6-anhydro-N-acetyl-beta-muramate + ATP + H2O = N-acetyl-D-muramate 6-phosphate + ADP + H(+)</text>
        <dbReference type="Rhea" id="RHEA:24952"/>
        <dbReference type="ChEBI" id="CHEBI:15377"/>
        <dbReference type="ChEBI" id="CHEBI:15378"/>
        <dbReference type="ChEBI" id="CHEBI:30616"/>
        <dbReference type="ChEBI" id="CHEBI:58690"/>
        <dbReference type="ChEBI" id="CHEBI:58722"/>
        <dbReference type="ChEBI" id="CHEBI:456216"/>
        <dbReference type="EC" id="2.7.1.170"/>
    </reaction>
</comment>
<keyword evidence="1" id="KW-0119">Carbohydrate metabolism</keyword>
<dbReference type="HAMAP" id="MF_01270">
    <property type="entry name" value="AnhMurNAc_kinase"/>
    <property type="match status" value="1"/>
</dbReference>
<dbReference type="Gene3D" id="3.30.420.40">
    <property type="match status" value="2"/>
</dbReference>
<sequence>MAQQVFFGLMSGTSLDGVDGLAVDFADAAHPRVLAEAFADFPADLKTLLHRLQAPGPDEIQHEARAANALAERYAAVCHALLEKTGLAAADVRGVGVHGQTIRHRPELGFTRQTNNPALLAELCGIDVIADFRSRDVAAGGHGAPLAPAFHAKMFGRKGETRVVCNIGGISNITVLRADGSVAGFDCGPGNALMDFWVGKHRGTPYDEGGAFAASGTVDEDLLDALLDDPYFVATPPKSTGRDLFNPDWLAQRLGEVAVLPEPADVQATLAALTAETIANDVARHAEGCTALYVCGGGAHNAALMAMLDEALNRKGLRTEVNSTAALGVPPHHVEAFAFAWLAYRFTRREPGNLVTVTGARGPRVLGALYPR</sequence>
<keyword evidence="1 2" id="KW-0808">Transferase</keyword>
<keyword evidence="3" id="KW-1185">Reference proteome</keyword>
<reference evidence="2 3" key="1">
    <citation type="submission" date="2020-04" db="EMBL/GenBank/DDBJ databases">
        <authorList>
            <person name="De Canck E."/>
        </authorList>
    </citation>
    <scope>NUCLEOTIDE SEQUENCE [LARGE SCALE GENOMIC DNA]</scope>
    <source>
        <strain evidence="2 3">LMG 28138</strain>
    </source>
</reference>
<dbReference type="SUPFAM" id="SSF53067">
    <property type="entry name" value="Actin-like ATPase domain"/>
    <property type="match status" value="1"/>
</dbReference>
<comment type="function">
    <text evidence="1">Catalyzes the specific phosphorylation of 1,6-anhydro-N-acetylmuramic acid (anhMurNAc) with the simultaneous cleavage of the 1,6-anhydro ring, generating MurNAc-6-P. Is required for the utilization of anhMurNAc either imported from the medium or derived from its own cell wall murein, and thus plays a role in cell wall recycling.</text>
</comment>
<dbReference type="GO" id="GO:0006040">
    <property type="term" value="P:amino sugar metabolic process"/>
    <property type="evidence" value="ECO:0007669"/>
    <property type="project" value="InterPro"/>
</dbReference>
<dbReference type="InterPro" id="IPR043129">
    <property type="entry name" value="ATPase_NBD"/>
</dbReference>
<dbReference type="InterPro" id="IPR005338">
    <property type="entry name" value="Anhydro_N_Ac-Mur_kinase"/>
</dbReference>
<dbReference type="CDD" id="cd24050">
    <property type="entry name" value="ASKHA_NBD_ANMK"/>
    <property type="match status" value="1"/>
</dbReference>
<dbReference type="GO" id="GO:0005524">
    <property type="term" value="F:ATP binding"/>
    <property type="evidence" value="ECO:0007669"/>
    <property type="project" value="UniProtKB-UniRule"/>
</dbReference>
<evidence type="ECO:0000313" key="3">
    <source>
        <dbReference type="Proteomes" id="UP000494115"/>
    </source>
</evidence>
<organism evidence="2 3">
    <name type="scientific">Pararobbsia alpina</name>
    <dbReference type="NCBI Taxonomy" id="621374"/>
    <lineage>
        <taxon>Bacteria</taxon>
        <taxon>Pseudomonadati</taxon>
        <taxon>Pseudomonadota</taxon>
        <taxon>Betaproteobacteria</taxon>
        <taxon>Burkholderiales</taxon>
        <taxon>Burkholderiaceae</taxon>
        <taxon>Pararobbsia</taxon>
    </lineage>
</organism>
<feature type="binding site" evidence="1">
    <location>
        <begin position="12"/>
        <end position="19"/>
    </location>
    <ligand>
        <name>ATP</name>
        <dbReference type="ChEBI" id="CHEBI:30616"/>
    </ligand>
</feature>
<dbReference type="UniPathway" id="UPA00343"/>
<dbReference type="GO" id="GO:0016773">
    <property type="term" value="F:phosphotransferase activity, alcohol group as acceptor"/>
    <property type="evidence" value="ECO:0007669"/>
    <property type="project" value="UniProtKB-UniRule"/>
</dbReference>
<dbReference type="Pfam" id="PF03702">
    <property type="entry name" value="AnmK"/>
    <property type="match status" value="1"/>
</dbReference>
<dbReference type="Proteomes" id="UP000494115">
    <property type="component" value="Unassembled WGS sequence"/>
</dbReference>
<dbReference type="PANTHER" id="PTHR30605:SF0">
    <property type="entry name" value="ANHYDRO-N-ACETYLMURAMIC ACID KINASE"/>
    <property type="match status" value="1"/>
</dbReference>
<dbReference type="GO" id="GO:0009254">
    <property type="term" value="P:peptidoglycan turnover"/>
    <property type="evidence" value="ECO:0007669"/>
    <property type="project" value="UniProtKB-UniRule"/>
</dbReference>